<dbReference type="AlphaFoldDB" id="V4MSL6"/>
<dbReference type="Gramene" id="ESQ56293">
    <property type="protein sequence ID" value="ESQ56293"/>
    <property type="gene ID" value="EUTSA_v10026693mg"/>
</dbReference>
<evidence type="ECO:0000313" key="2">
    <source>
        <dbReference type="Proteomes" id="UP000030689"/>
    </source>
</evidence>
<dbReference type="Proteomes" id="UP000030689">
    <property type="component" value="Unassembled WGS sequence"/>
</dbReference>
<dbReference type="EMBL" id="KI517384">
    <property type="protein sequence ID" value="ESQ56293.1"/>
    <property type="molecule type" value="Genomic_DNA"/>
</dbReference>
<accession>V4MSL6</accession>
<dbReference type="KEGG" id="eus:EUTSA_v10026693mg"/>
<sequence>MCDLILFTHIVFFPVFPVTSIASGSITISIKLSFNFRSEFHQVFFHWRCNFCFKSEMLFAIQIFTKHNIVFKKIFQFAFLIEIQS</sequence>
<proteinExistence type="predicted"/>
<name>V4MSL6_EUTSA</name>
<evidence type="ECO:0000313" key="1">
    <source>
        <dbReference type="EMBL" id="ESQ56293.1"/>
    </source>
</evidence>
<keyword evidence="2" id="KW-1185">Reference proteome</keyword>
<gene>
    <name evidence="1" type="ORF">EUTSA_v10026693mg</name>
</gene>
<organism evidence="1 2">
    <name type="scientific">Eutrema salsugineum</name>
    <name type="common">Saltwater cress</name>
    <name type="synonym">Sisymbrium salsugineum</name>
    <dbReference type="NCBI Taxonomy" id="72664"/>
    <lineage>
        <taxon>Eukaryota</taxon>
        <taxon>Viridiplantae</taxon>
        <taxon>Streptophyta</taxon>
        <taxon>Embryophyta</taxon>
        <taxon>Tracheophyta</taxon>
        <taxon>Spermatophyta</taxon>
        <taxon>Magnoliopsida</taxon>
        <taxon>eudicotyledons</taxon>
        <taxon>Gunneridae</taxon>
        <taxon>Pentapetalae</taxon>
        <taxon>rosids</taxon>
        <taxon>malvids</taxon>
        <taxon>Brassicales</taxon>
        <taxon>Brassicaceae</taxon>
        <taxon>Eutremeae</taxon>
        <taxon>Eutrema</taxon>
    </lineage>
</organism>
<reference evidence="1 2" key="1">
    <citation type="journal article" date="2013" name="Front. Plant Sci.">
        <title>The Reference Genome of the Halophytic Plant Eutrema salsugineum.</title>
        <authorList>
            <person name="Yang R."/>
            <person name="Jarvis D.E."/>
            <person name="Chen H."/>
            <person name="Beilstein M.A."/>
            <person name="Grimwood J."/>
            <person name="Jenkins J."/>
            <person name="Shu S."/>
            <person name="Prochnik S."/>
            <person name="Xin M."/>
            <person name="Ma C."/>
            <person name="Schmutz J."/>
            <person name="Wing R.A."/>
            <person name="Mitchell-Olds T."/>
            <person name="Schumaker K.S."/>
            <person name="Wang X."/>
        </authorList>
    </citation>
    <scope>NUCLEOTIDE SEQUENCE [LARGE SCALE GENOMIC DNA]</scope>
</reference>
<protein>
    <submittedName>
        <fullName evidence="1">Uncharacterized protein</fullName>
    </submittedName>
</protein>